<dbReference type="Proteomes" id="UP001209257">
    <property type="component" value="Unassembled WGS sequence"/>
</dbReference>
<dbReference type="Pfam" id="PF11456">
    <property type="entry name" value="DUF3019"/>
    <property type="match status" value="1"/>
</dbReference>
<evidence type="ECO:0000256" key="1">
    <source>
        <dbReference type="SAM" id="SignalP"/>
    </source>
</evidence>
<gene>
    <name evidence="2" type="ORF">OCL06_12210</name>
</gene>
<keyword evidence="3" id="KW-1185">Reference proteome</keyword>
<comment type="caution">
    <text evidence="2">The sequence shown here is derived from an EMBL/GenBank/DDBJ whole genome shotgun (WGS) entry which is preliminary data.</text>
</comment>
<protein>
    <submittedName>
        <fullName evidence="2">DUF3019 domain-containing protein</fullName>
    </submittedName>
</protein>
<evidence type="ECO:0000313" key="2">
    <source>
        <dbReference type="EMBL" id="MCU7555351.1"/>
    </source>
</evidence>
<dbReference type="EMBL" id="JAOTJC010000011">
    <property type="protein sequence ID" value="MCU7555351.1"/>
    <property type="molecule type" value="Genomic_DNA"/>
</dbReference>
<accession>A0ABT2VPV8</accession>
<organism evidence="2 3">
    <name type="scientific">Alteromonas salexigens</name>
    <dbReference type="NCBI Taxonomy" id="2982530"/>
    <lineage>
        <taxon>Bacteria</taxon>
        <taxon>Pseudomonadati</taxon>
        <taxon>Pseudomonadota</taxon>
        <taxon>Gammaproteobacteria</taxon>
        <taxon>Alteromonadales</taxon>
        <taxon>Alteromonadaceae</taxon>
        <taxon>Alteromonas/Salinimonas group</taxon>
        <taxon>Alteromonas</taxon>
    </lineage>
</organism>
<sequence length="126" mass="14476">MKNNKGLLFLLTIAGFSFSTSLQAIEWEIIPGECVVSKPDEVCESLVTVRLYAAESVIRNSCLNIDNSRYGCFTSPKIQLPLTIDDDVLFELTDKQNRLHKRFLLKHSVIESHPPRRRVRLPWSLF</sequence>
<proteinExistence type="predicted"/>
<keyword evidence="1" id="KW-0732">Signal</keyword>
<evidence type="ECO:0000313" key="3">
    <source>
        <dbReference type="Proteomes" id="UP001209257"/>
    </source>
</evidence>
<name>A0ABT2VPV8_9ALTE</name>
<dbReference type="InterPro" id="IPR021559">
    <property type="entry name" value="DUF3019"/>
</dbReference>
<feature type="signal peptide" evidence="1">
    <location>
        <begin position="1"/>
        <end position="24"/>
    </location>
</feature>
<feature type="chain" id="PRO_5047018830" evidence="1">
    <location>
        <begin position="25"/>
        <end position="126"/>
    </location>
</feature>
<reference evidence="3" key="1">
    <citation type="submission" date="2023-07" db="EMBL/GenBank/DDBJ databases">
        <title>Study on multiphase classification of strain Alteromonas salexigens isolated from the Yellow Sea.</title>
        <authorList>
            <person name="Sun L."/>
        </authorList>
    </citation>
    <scope>NUCLEOTIDE SEQUENCE [LARGE SCALE GENOMIC DNA]</scope>
    <source>
        <strain evidence="3">ASW11-19</strain>
    </source>
</reference>
<dbReference type="RefSeq" id="WP_262994947.1">
    <property type="nucleotide sequence ID" value="NZ_JAOTJC010000011.1"/>
</dbReference>